<dbReference type="AlphaFoldDB" id="Q4C0S4"/>
<evidence type="ECO:0000256" key="6">
    <source>
        <dbReference type="ARBA" id="ARBA00022932"/>
    </source>
</evidence>
<dbReference type="GO" id="GO:0003677">
    <property type="term" value="F:DNA binding"/>
    <property type="evidence" value="ECO:0007669"/>
    <property type="project" value="InterPro"/>
</dbReference>
<dbReference type="EC" id="2.7.7.7" evidence="1"/>
<proteinExistence type="inferred from homology"/>
<comment type="similarity">
    <text evidence="7">Belongs to the DNA polymerase HolA subunit family.</text>
</comment>
<dbReference type="Pfam" id="PF06144">
    <property type="entry name" value="DNA_pol3_delta"/>
    <property type="match status" value="1"/>
</dbReference>
<dbReference type="Gene3D" id="3.40.50.300">
    <property type="entry name" value="P-loop containing nucleotide triphosphate hydrolases"/>
    <property type="match status" value="1"/>
</dbReference>
<feature type="domain" description="DNA polymerase III delta subunit-like C-terminal" evidence="10">
    <location>
        <begin position="237"/>
        <end position="344"/>
    </location>
</feature>
<evidence type="ECO:0000313" key="12">
    <source>
        <dbReference type="Proteomes" id="UP000003922"/>
    </source>
</evidence>
<organism evidence="11 12">
    <name type="scientific">Crocosphaera watsonii WH 8501</name>
    <dbReference type="NCBI Taxonomy" id="165597"/>
    <lineage>
        <taxon>Bacteria</taxon>
        <taxon>Bacillati</taxon>
        <taxon>Cyanobacteriota</taxon>
        <taxon>Cyanophyceae</taxon>
        <taxon>Oscillatoriophycideae</taxon>
        <taxon>Chroococcales</taxon>
        <taxon>Aphanothecaceae</taxon>
        <taxon>Crocosphaera</taxon>
    </lineage>
</organism>
<dbReference type="InterPro" id="IPR008921">
    <property type="entry name" value="DNA_pol3_clamp-load_cplx_C"/>
</dbReference>
<dbReference type="InterPro" id="IPR048466">
    <property type="entry name" value="DNA_pol3_delta-like_C"/>
</dbReference>
<evidence type="ECO:0000256" key="2">
    <source>
        <dbReference type="ARBA" id="ARBA00017703"/>
    </source>
</evidence>
<reference evidence="11" key="2">
    <citation type="submission" date="2005-06" db="EMBL/GenBank/DDBJ databases">
        <title>Sequencing of the draft genome and assembly of Crocosphaera watsonii WH 8501.</title>
        <authorList>
            <consortium name="US DOE Joint Genome Institute (JGI-PGF)"/>
            <person name="Copeland A."/>
            <person name="Lucas S."/>
            <person name="Lapidus A."/>
            <person name="Barry K."/>
            <person name="Detter C."/>
            <person name="Glavina T."/>
            <person name="Hammon N."/>
            <person name="Israni S."/>
            <person name="Pitluck S."/>
            <person name="Richardson P."/>
        </authorList>
    </citation>
    <scope>NUCLEOTIDE SEQUENCE [LARGE SCALE GENOMIC DNA]</scope>
    <source>
        <strain evidence="11">WH 8501</strain>
    </source>
</reference>
<keyword evidence="6" id="KW-0239">DNA-directed DNA polymerase</keyword>
<dbReference type="Gene3D" id="1.20.272.10">
    <property type="match status" value="1"/>
</dbReference>
<evidence type="ECO:0000256" key="3">
    <source>
        <dbReference type="ARBA" id="ARBA00022679"/>
    </source>
</evidence>
<name>Q4C0S4_CROWT</name>
<evidence type="ECO:0000256" key="1">
    <source>
        <dbReference type="ARBA" id="ARBA00012417"/>
    </source>
</evidence>
<dbReference type="InterPro" id="IPR010372">
    <property type="entry name" value="DNA_pol3_delta_N"/>
</dbReference>
<gene>
    <name evidence="11" type="ORF">CwatDRAFT_2914</name>
</gene>
<reference evidence="11" key="3">
    <citation type="submission" date="2016-12" db="EMBL/GenBank/DDBJ databases">
        <title>Annotation of the draft genome assembly of Crocosphaera watsonii WH 8501.</title>
        <authorList>
            <consortium name="US DOE Joint Genome Institute (JGI-ORNL)"/>
            <person name="Larimer F."/>
            <person name="Land M."/>
        </authorList>
    </citation>
    <scope>NUCLEOTIDE SEQUENCE</scope>
    <source>
        <strain evidence="11">WH 8501</strain>
    </source>
</reference>
<dbReference type="NCBIfam" id="TIGR01128">
    <property type="entry name" value="holA"/>
    <property type="match status" value="1"/>
</dbReference>
<dbReference type="GO" id="GO:0009360">
    <property type="term" value="C:DNA polymerase III complex"/>
    <property type="evidence" value="ECO:0007669"/>
    <property type="project" value="InterPro"/>
</dbReference>
<keyword evidence="12" id="KW-1185">Reference proteome</keyword>
<dbReference type="PANTHER" id="PTHR34388:SF1">
    <property type="entry name" value="DNA POLYMERASE III SUBUNIT DELTA"/>
    <property type="match status" value="1"/>
</dbReference>
<evidence type="ECO:0000256" key="7">
    <source>
        <dbReference type="ARBA" id="ARBA00034754"/>
    </source>
</evidence>
<protein>
    <recommendedName>
        <fullName evidence="2">DNA polymerase III subunit delta</fullName>
        <ecNumber evidence="1">2.7.7.7</ecNumber>
    </recommendedName>
</protein>
<dbReference type="SUPFAM" id="SSF48019">
    <property type="entry name" value="post-AAA+ oligomerization domain-like"/>
    <property type="match status" value="1"/>
</dbReference>
<dbReference type="EMBL" id="AADV02000054">
    <property type="protein sequence ID" value="EAM49756.1"/>
    <property type="molecule type" value="Genomic_DNA"/>
</dbReference>
<keyword evidence="3" id="KW-0808">Transferase</keyword>
<reference evidence="11" key="1">
    <citation type="submission" date="2004-02" db="EMBL/GenBank/DDBJ databases">
        <authorList>
            <consortium name="DOE Joint Genome Institute"/>
        </authorList>
    </citation>
    <scope>NUCLEOTIDE SEQUENCE [LARGE SCALE GENOMIC DNA]</scope>
    <source>
        <strain evidence="11">WH 8501</strain>
    </source>
</reference>
<evidence type="ECO:0000256" key="5">
    <source>
        <dbReference type="ARBA" id="ARBA00022705"/>
    </source>
</evidence>
<dbReference type="Gene3D" id="1.10.8.60">
    <property type="match status" value="1"/>
</dbReference>
<sequence>MIGFVQLNRLSFCHNTYPFILPDLVTIFYKDLLTLIMAVYFFWGEDDFALAQRVQRLRETILDPNWIQFNYQQISGEDPKSTIEALNEAMTPVFGMGGKLVWLVNTSICQQCPEEILTQLQRILPAIPDTSHLLFTTSKKPDKRLKSSKLIKQYAEVREYSPIPPWKTDELIKKVKQVAQEIGVKLTPAAVELLAESVGNNSRQLWNELEKLQLYGQQANQPLDEKIIATLVNANAQNSLQLAQAIRQGNQGEALQLIDDLLSRNEPALRIVATLVGQFRTWTIIQLKLEGGETDNKLIAKAADIPNPNRLYFLRKELRGVSGQRLLATLPILLDLETRLKRGHNPLETLNIKTIELCQLFKIKI</sequence>
<comment type="caution">
    <text evidence="11">The sequence shown here is derived from an EMBL/GenBank/DDBJ whole genome shotgun (WGS) entry which is preliminary data.</text>
</comment>
<dbReference type="Proteomes" id="UP000003922">
    <property type="component" value="Unassembled WGS sequence"/>
</dbReference>
<comment type="catalytic activity">
    <reaction evidence="8">
        <text>DNA(n) + a 2'-deoxyribonucleoside 5'-triphosphate = DNA(n+1) + diphosphate</text>
        <dbReference type="Rhea" id="RHEA:22508"/>
        <dbReference type="Rhea" id="RHEA-COMP:17339"/>
        <dbReference type="Rhea" id="RHEA-COMP:17340"/>
        <dbReference type="ChEBI" id="CHEBI:33019"/>
        <dbReference type="ChEBI" id="CHEBI:61560"/>
        <dbReference type="ChEBI" id="CHEBI:173112"/>
        <dbReference type="EC" id="2.7.7.7"/>
    </reaction>
</comment>
<feature type="domain" description="DNA polymerase III delta N-terminal" evidence="9">
    <location>
        <begin position="40"/>
        <end position="159"/>
    </location>
</feature>
<evidence type="ECO:0000256" key="4">
    <source>
        <dbReference type="ARBA" id="ARBA00022695"/>
    </source>
</evidence>
<dbReference type="GO" id="GO:0003887">
    <property type="term" value="F:DNA-directed DNA polymerase activity"/>
    <property type="evidence" value="ECO:0007669"/>
    <property type="project" value="UniProtKB-KW"/>
</dbReference>
<accession>Q4C0S4</accession>
<dbReference type="InterPro" id="IPR027417">
    <property type="entry name" value="P-loop_NTPase"/>
</dbReference>
<keyword evidence="4" id="KW-0548">Nucleotidyltransferase</keyword>
<dbReference type="InterPro" id="IPR005790">
    <property type="entry name" value="DNA_polIII_delta"/>
</dbReference>
<dbReference type="GO" id="GO:0006261">
    <property type="term" value="P:DNA-templated DNA replication"/>
    <property type="evidence" value="ECO:0007669"/>
    <property type="project" value="TreeGrafter"/>
</dbReference>
<dbReference type="KEGG" id="cwa:CwatDRAFT_2914"/>
<evidence type="ECO:0000256" key="8">
    <source>
        <dbReference type="ARBA" id="ARBA00049244"/>
    </source>
</evidence>
<evidence type="ECO:0000259" key="10">
    <source>
        <dbReference type="Pfam" id="PF21694"/>
    </source>
</evidence>
<evidence type="ECO:0000259" key="9">
    <source>
        <dbReference type="Pfam" id="PF06144"/>
    </source>
</evidence>
<dbReference type="SUPFAM" id="SSF52540">
    <property type="entry name" value="P-loop containing nucleoside triphosphate hydrolases"/>
    <property type="match status" value="1"/>
</dbReference>
<dbReference type="Pfam" id="PF21694">
    <property type="entry name" value="DNA_pol3_delta_C"/>
    <property type="match status" value="1"/>
</dbReference>
<dbReference type="PANTHER" id="PTHR34388">
    <property type="entry name" value="DNA POLYMERASE III SUBUNIT DELTA"/>
    <property type="match status" value="1"/>
</dbReference>
<evidence type="ECO:0000313" key="11">
    <source>
        <dbReference type="EMBL" id="EAM49756.1"/>
    </source>
</evidence>
<keyword evidence="5" id="KW-0235">DNA replication</keyword>